<evidence type="ECO:0000313" key="4">
    <source>
        <dbReference type="Proteomes" id="UP000668403"/>
    </source>
</evidence>
<keyword evidence="2" id="KW-0812">Transmembrane</keyword>
<protein>
    <submittedName>
        <fullName evidence="3">Heavy-metal-associated domain-containing protein</fullName>
    </submittedName>
</protein>
<dbReference type="RefSeq" id="WP_208236523.1">
    <property type="nucleotide sequence ID" value="NZ_BAAAQU010000001.1"/>
</dbReference>
<comment type="caution">
    <text evidence="3">The sequence shown here is derived from an EMBL/GenBank/DDBJ whole genome shotgun (WGS) entry which is preliminary data.</text>
</comment>
<dbReference type="AlphaFoldDB" id="A0A939TLW6"/>
<keyword evidence="2" id="KW-1133">Transmembrane helix</keyword>
<sequence>MNTPVRLSLYGLGLVVAFVAAFFIANAVVPPTAVEARMQAAENGSHAGHGADAESAGATEAPRGVTLESDGFILGPVAAPHNTGEAGELSFTILDADGAPLTEYTESHEKDLHLIVVRTDGEQFRHVHPEIDEAGVWSVPWEWDEAGSYRVFADFQPGDAEEALTLTRTLNVNGDFAPADVHDTRLESSVDGYDVALEGDLYAGASSTLTLTVTRDGEPVTAMEPYLGAFGHLVALRDGDLEYLHVHPEGDEPEAGDRSGPDVEFATEAPTPGRYLLYFDFQVEGEVRTASFVVDTATGDAPTAEDHGDVESGEEGAEDHGDDH</sequence>
<proteinExistence type="predicted"/>
<feature type="region of interest" description="Disordered" evidence="1">
    <location>
        <begin position="296"/>
        <end position="324"/>
    </location>
</feature>
<accession>A0A939TLW6</accession>
<keyword evidence="2" id="KW-0472">Membrane</keyword>
<keyword evidence="4" id="KW-1185">Reference proteome</keyword>
<feature type="region of interest" description="Disordered" evidence="1">
    <location>
        <begin position="40"/>
        <end position="60"/>
    </location>
</feature>
<organism evidence="3 4">
    <name type="scientific">Leucobacter tardus</name>
    <dbReference type="NCBI Taxonomy" id="501483"/>
    <lineage>
        <taxon>Bacteria</taxon>
        <taxon>Bacillati</taxon>
        <taxon>Actinomycetota</taxon>
        <taxon>Actinomycetes</taxon>
        <taxon>Micrococcales</taxon>
        <taxon>Microbacteriaceae</taxon>
        <taxon>Leucobacter</taxon>
    </lineage>
</organism>
<evidence type="ECO:0000313" key="3">
    <source>
        <dbReference type="EMBL" id="MBO2988843.1"/>
    </source>
</evidence>
<dbReference type="Proteomes" id="UP000668403">
    <property type="component" value="Unassembled WGS sequence"/>
</dbReference>
<reference evidence="3" key="1">
    <citation type="submission" date="2021-03" db="EMBL/GenBank/DDBJ databases">
        <title>Leucobacter chromiisoli sp. nov., isolated from chromium-containing soil of chemical plant.</title>
        <authorList>
            <person name="Xu Z."/>
        </authorList>
    </citation>
    <scope>NUCLEOTIDE SEQUENCE</scope>
    <source>
        <strain evidence="3">K 70/01</strain>
    </source>
</reference>
<dbReference type="EMBL" id="JAGFBF010000001">
    <property type="protein sequence ID" value="MBO2988843.1"/>
    <property type="molecule type" value="Genomic_DNA"/>
</dbReference>
<feature type="transmembrane region" description="Helical" evidence="2">
    <location>
        <begin position="7"/>
        <end position="29"/>
    </location>
</feature>
<name>A0A939TLW6_9MICO</name>
<gene>
    <name evidence="3" type="ORF">J4H85_02355</name>
</gene>
<evidence type="ECO:0000256" key="1">
    <source>
        <dbReference type="SAM" id="MobiDB-lite"/>
    </source>
</evidence>
<evidence type="ECO:0000256" key="2">
    <source>
        <dbReference type="SAM" id="Phobius"/>
    </source>
</evidence>